<evidence type="ECO:0000256" key="1">
    <source>
        <dbReference type="SAM" id="Phobius"/>
    </source>
</evidence>
<dbReference type="Proteomes" id="UP001596443">
    <property type="component" value="Unassembled WGS sequence"/>
</dbReference>
<proteinExistence type="predicted"/>
<name>A0ABD5TG85_9EURY</name>
<feature type="transmembrane region" description="Helical" evidence="1">
    <location>
        <begin position="60"/>
        <end position="86"/>
    </location>
</feature>
<keyword evidence="1" id="KW-0812">Transmembrane</keyword>
<gene>
    <name evidence="2" type="ORF">ACFQFD_15525</name>
</gene>
<evidence type="ECO:0000313" key="3">
    <source>
        <dbReference type="Proteomes" id="UP001596443"/>
    </source>
</evidence>
<organism evidence="2 3">
    <name type="scientific">Halobaculum halobium</name>
    <dbReference type="NCBI Taxonomy" id="3032281"/>
    <lineage>
        <taxon>Archaea</taxon>
        <taxon>Methanobacteriati</taxon>
        <taxon>Methanobacteriota</taxon>
        <taxon>Stenosarchaea group</taxon>
        <taxon>Halobacteria</taxon>
        <taxon>Halobacteriales</taxon>
        <taxon>Haloferacaceae</taxon>
        <taxon>Halobaculum</taxon>
    </lineage>
</organism>
<keyword evidence="3" id="KW-1185">Reference proteome</keyword>
<evidence type="ECO:0000313" key="2">
    <source>
        <dbReference type="EMBL" id="MFC6787357.1"/>
    </source>
</evidence>
<accession>A0ABD5TG85</accession>
<keyword evidence="1" id="KW-0472">Membrane</keyword>
<dbReference type="EMBL" id="JBHSWX010000012">
    <property type="protein sequence ID" value="MFC6787357.1"/>
    <property type="molecule type" value="Genomic_DNA"/>
</dbReference>
<comment type="caution">
    <text evidence="2">The sequence shown here is derived from an EMBL/GenBank/DDBJ whole genome shotgun (WGS) entry which is preliminary data.</text>
</comment>
<protein>
    <submittedName>
        <fullName evidence="2">Uncharacterized protein</fullName>
    </submittedName>
</protein>
<reference evidence="2 3" key="1">
    <citation type="journal article" date="2019" name="Int. J. Syst. Evol. Microbiol.">
        <title>The Global Catalogue of Microorganisms (GCM) 10K type strain sequencing project: providing services to taxonomists for standard genome sequencing and annotation.</title>
        <authorList>
            <consortium name="The Broad Institute Genomics Platform"/>
            <consortium name="The Broad Institute Genome Sequencing Center for Infectious Disease"/>
            <person name="Wu L."/>
            <person name="Ma J."/>
        </authorList>
    </citation>
    <scope>NUCLEOTIDE SEQUENCE [LARGE SCALE GENOMIC DNA]</scope>
    <source>
        <strain evidence="2 3">SYNS20</strain>
    </source>
</reference>
<dbReference type="AlphaFoldDB" id="A0ABD5TG85"/>
<dbReference type="RefSeq" id="WP_284061523.1">
    <property type="nucleotide sequence ID" value="NZ_CP126158.1"/>
</dbReference>
<keyword evidence="1" id="KW-1133">Transmembrane helix</keyword>
<sequence length="102" mass="10719">MNELLAAVLLVGAVTSPRLLARYPEPLSRPFVAAVGTLAVAYGGREFLRGFGGGYYCCSHLYYASAGFVLVIAGWFAIVPALGVAARARPDSLDGDDAKRSP</sequence>
<dbReference type="GeneID" id="81210475"/>